<dbReference type="NCBIfam" id="NF003456">
    <property type="entry name" value="PRK05057.1"/>
    <property type="match status" value="1"/>
</dbReference>
<dbReference type="PANTHER" id="PTHR21087">
    <property type="entry name" value="SHIKIMATE KINASE"/>
    <property type="match status" value="1"/>
</dbReference>
<sequence>METMLENNNNNIFLIGPMGSGKTSVGAIVAKILAKEFHDTDQEIEAGTGVDISYVFDVEGEMGFRKREEKLVTAITQKKNIVLATGGGAIESEKNRRCLASNGFVVYLETSLEDQVLRAKPSGKRPLLQNVDPKKKLQELMQKRKSLYESIADTIVKTEGHNSHSLAKQVIENFDAHRNSQP</sequence>
<keyword evidence="6" id="KW-0547">Nucleotide-binding</keyword>
<dbReference type="GO" id="GO:0004765">
    <property type="term" value="F:shikimate kinase activity"/>
    <property type="evidence" value="ECO:0007669"/>
    <property type="project" value="UniProtKB-EC"/>
</dbReference>
<keyword evidence="8" id="KW-0067">ATP-binding</keyword>
<evidence type="ECO:0000256" key="3">
    <source>
        <dbReference type="ARBA" id="ARBA00012154"/>
    </source>
</evidence>
<accession>A0A381ZQW0</accession>
<dbReference type="AlphaFoldDB" id="A0A381ZQW0"/>
<dbReference type="InterPro" id="IPR031322">
    <property type="entry name" value="Shikimate/glucono_kinase"/>
</dbReference>
<evidence type="ECO:0000256" key="6">
    <source>
        <dbReference type="ARBA" id="ARBA00022741"/>
    </source>
</evidence>
<dbReference type="Gene3D" id="3.40.50.300">
    <property type="entry name" value="P-loop containing nucleotide triphosphate hydrolases"/>
    <property type="match status" value="1"/>
</dbReference>
<keyword evidence="4" id="KW-0028">Amino-acid biosynthesis</keyword>
<protein>
    <recommendedName>
        <fullName evidence="3">shikimate kinase</fullName>
        <ecNumber evidence="3">2.7.1.71</ecNumber>
    </recommendedName>
</protein>
<dbReference type="PANTHER" id="PTHR21087:SF16">
    <property type="entry name" value="SHIKIMATE KINASE 1, CHLOROPLASTIC"/>
    <property type="match status" value="1"/>
</dbReference>
<dbReference type="EC" id="2.7.1.71" evidence="3"/>
<dbReference type="InterPro" id="IPR023000">
    <property type="entry name" value="Shikimate_kinase_CS"/>
</dbReference>
<organism evidence="11">
    <name type="scientific">marine metagenome</name>
    <dbReference type="NCBI Taxonomy" id="408172"/>
    <lineage>
        <taxon>unclassified sequences</taxon>
        <taxon>metagenomes</taxon>
        <taxon>ecological metagenomes</taxon>
    </lineage>
</organism>
<dbReference type="GO" id="GO:0009423">
    <property type="term" value="P:chorismate biosynthetic process"/>
    <property type="evidence" value="ECO:0007669"/>
    <property type="project" value="UniProtKB-UniPathway"/>
</dbReference>
<reference evidence="11" key="1">
    <citation type="submission" date="2018-05" db="EMBL/GenBank/DDBJ databases">
        <authorList>
            <person name="Lanie J.A."/>
            <person name="Ng W.-L."/>
            <person name="Kazmierczak K.M."/>
            <person name="Andrzejewski T.M."/>
            <person name="Davidsen T.M."/>
            <person name="Wayne K.J."/>
            <person name="Tettelin H."/>
            <person name="Glass J.I."/>
            <person name="Rusch D."/>
            <person name="Podicherti R."/>
            <person name="Tsui H.-C.T."/>
            <person name="Winkler M.E."/>
        </authorList>
    </citation>
    <scope>NUCLEOTIDE SEQUENCE</scope>
</reference>
<keyword evidence="5" id="KW-0808">Transferase</keyword>
<dbReference type="EMBL" id="UINC01022318">
    <property type="protein sequence ID" value="SVA91678.1"/>
    <property type="molecule type" value="Genomic_DNA"/>
</dbReference>
<evidence type="ECO:0000313" key="11">
    <source>
        <dbReference type="EMBL" id="SVA91678.1"/>
    </source>
</evidence>
<dbReference type="InterPro" id="IPR000623">
    <property type="entry name" value="Shikimate_kinase/TSH1"/>
</dbReference>
<comment type="pathway">
    <text evidence="1">Metabolic intermediate biosynthesis; chorismate biosynthesis; chorismate from D-erythrose 4-phosphate and phosphoenolpyruvate: step 5/7.</text>
</comment>
<keyword evidence="9" id="KW-0057">Aromatic amino acid biosynthesis</keyword>
<evidence type="ECO:0000256" key="5">
    <source>
        <dbReference type="ARBA" id="ARBA00022679"/>
    </source>
</evidence>
<dbReference type="GO" id="GO:0008652">
    <property type="term" value="P:amino acid biosynthetic process"/>
    <property type="evidence" value="ECO:0007669"/>
    <property type="project" value="UniProtKB-KW"/>
</dbReference>
<evidence type="ECO:0000256" key="10">
    <source>
        <dbReference type="ARBA" id="ARBA00048567"/>
    </source>
</evidence>
<dbReference type="GO" id="GO:0005524">
    <property type="term" value="F:ATP binding"/>
    <property type="evidence" value="ECO:0007669"/>
    <property type="project" value="UniProtKB-KW"/>
</dbReference>
<dbReference type="CDD" id="cd00464">
    <property type="entry name" value="SK"/>
    <property type="match status" value="1"/>
</dbReference>
<name>A0A381ZQW0_9ZZZZ</name>
<evidence type="ECO:0000256" key="8">
    <source>
        <dbReference type="ARBA" id="ARBA00022840"/>
    </source>
</evidence>
<dbReference type="Pfam" id="PF01202">
    <property type="entry name" value="SKI"/>
    <property type="match status" value="1"/>
</dbReference>
<evidence type="ECO:0000256" key="2">
    <source>
        <dbReference type="ARBA" id="ARBA00006997"/>
    </source>
</evidence>
<gene>
    <name evidence="11" type="ORF">METZ01_LOCUS144532</name>
</gene>
<comment type="catalytic activity">
    <reaction evidence="10">
        <text>shikimate + ATP = 3-phosphoshikimate + ADP + H(+)</text>
        <dbReference type="Rhea" id="RHEA:13121"/>
        <dbReference type="ChEBI" id="CHEBI:15378"/>
        <dbReference type="ChEBI" id="CHEBI:30616"/>
        <dbReference type="ChEBI" id="CHEBI:36208"/>
        <dbReference type="ChEBI" id="CHEBI:145989"/>
        <dbReference type="ChEBI" id="CHEBI:456216"/>
        <dbReference type="EC" id="2.7.1.71"/>
    </reaction>
</comment>
<dbReference type="InterPro" id="IPR027417">
    <property type="entry name" value="P-loop_NTPase"/>
</dbReference>
<evidence type="ECO:0000256" key="9">
    <source>
        <dbReference type="ARBA" id="ARBA00023141"/>
    </source>
</evidence>
<dbReference type="GO" id="GO:0005829">
    <property type="term" value="C:cytosol"/>
    <property type="evidence" value="ECO:0007669"/>
    <property type="project" value="TreeGrafter"/>
</dbReference>
<dbReference type="UniPathway" id="UPA00053">
    <property type="reaction ID" value="UER00088"/>
</dbReference>
<evidence type="ECO:0000256" key="1">
    <source>
        <dbReference type="ARBA" id="ARBA00004842"/>
    </source>
</evidence>
<dbReference type="GO" id="GO:0009073">
    <property type="term" value="P:aromatic amino acid family biosynthetic process"/>
    <property type="evidence" value="ECO:0007669"/>
    <property type="project" value="UniProtKB-KW"/>
</dbReference>
<evidence type="ECO:0000256" key="4">
    <source>
        <dbReference type="ARBA" id="ARBA00022605"/>
    </source>
</evidence>
<keyword evidence="7" id="KW-0418">Kinase</keyword>
<comment type="similarity">
    <text evidence="2">Belongs to the shikimate kinase family.</text>
</comment>
<proteinExistence type="inferred from homology"/>
<dbReference type="SUPFAM" id="SSF52540">
    <property type="entry name" value="P-loop containing nucleoside triphosphate hydrolases"/>
    <property type="match status" value="1"/>
</dbReference>
<dbReference type="PRINTS" id="PR01100">
    <property type="entry name" value="SHIKIMTKNASE"/>
</dbReference>
<dbReference type="PROSITE" id="PS01128">
    <property type="entry name" value="SHIKIMATE_KINASE"/>
    <property type="match status" value="1"/>
</dbReference>
<evidence type="ECO:0000256" key="7">
    <source>
        <dbReference type="ARBA" id="ARBA00022777"/>
    </source>
</evidence>
<dbReference type="HAMAP" id="MF_00109">
    <property type="entry name" value="Shikimate_kinase"/>
    <property type="match status" value="1"/>
</dbReference>